<evidence type="ECO:0008006" key="4">
    <source>
        <dbReference type="Google" id="ProtNLM"/>
    </source>
</evidence>
<dbReference type="Proteomes" id="UP000076660">
    <property type="component" value="Unassembled WGS sequence"/>
</dbReference>
<name>A0A1W2M2T3_9PSEU</name>
<reference evidence="2 3" key="1">
    <citation type="submission" date="2016-12" db="EMBL/GenBank/DDBJ databases">
        <title>Amycolatopsis keratiniphila subsp. keratiniphila genome sequencing and assembly.</title>
        <authorList>
            <person name="Mayilraj S."/>
            <person name="Kaur N."/>
        </authorList>
    </citation>
    <scope>NUCLEOTIDE SEQUENCE [LARGE SCALE GENOMIC DNA]</scope>
    <source>
        <strain evidence="2 3">DSM 44409</strain>
    </source>
</reference>
<dbReference type="RefSeq" id="WP_063271277.1">
    <property type="nucleotide sequence ID" value="NZ_LQMT02000005.1"/>
</dbReference>
<evidence type="ECO:0000313" key="3">
    <source>
        <dbReference type="Proteomes" id="UP000076660"/>
    </source>
</evidence>
<dbReference type="OrthoDB" id="128043at2"/>
<accession>A0A1W2M2T3</accession>
<dbReference type="EMBL" id="LQMT02000005">
    <property type="protein sequence ID" value="ONF74346.1"/>
    <property type="molecule type" value="Genomic_DNA"/>
</dbReference>
<comment type="caution">
    <text evidence="2">The sequence shown here is derived from an EMBL/GenBank/DDBJ whole genome shotgun (WGS) entry which is preliminary data.</text>
</comment>
<protein>
    <recommendedName>
        <fullName evidence="4">Secreted protein</fullName>
    </recommendedName>
</protein>
<feature type="compositionally biased region" description="Basic residues" evidence="1">
    <location>
        <begin position="1"/>
        <end position="17"/>
    </location>
</feature>
<sequence length="259" mass="28181">MNTGTHHAHHAHGHHGHGGAGAVAEGLQIAKDGYVLVPETLRLTAGEEVDYRFRILGKDGAPLTAFAETHEKKIHLIVARRDLTGFWHLHPAELGDGVWTVRLNLPEAGEYRVFTDFWPEGADKGLTLGADLAVAGTYEPRPVPEQAAVFEVDGYEVGIKGDLRPEETNQLVLAVHRDGEPVTDLQPYLGAYGHLVTLRLGDLAYVHVHPDGAPGVGETQPGPEIAFQAHVPSPGTYRLFLDFKHENVVRTAQFTVVAE</sequence>
<evidence type="ECO:0000256" key="1">
    <source>
        <dbReference type="SAM" id="MobiDB-lite"/>
    </source>
</evidence>
<dbReference type="AlphaFoldDB" id="A0A1W2M2T3"/>
<gene>
    <name evidence="2" type="ORF">AVR91_0203345</name>
</gene>
<evidence type="ECO:0000313" key="2">
    <source>
        <dbReference type="EMBL" id="ONF74346.1"/>
    </source>
</evidence>
<proteinExistence type="predicted"/>
<feature type="region of interest" description="Disordered" evidence="1">
    <location>
        <begin position="1"/>
        <end position="21"/>
    </location>
</feature>
<organism evidence="2 3">
    <name type="scientific">Amycolatopsis keratiniphila subsp. keratiniphila</name>
    <dbReference type="NCBI Taxonomy" id="227715"/>
    <lineage>
        <taxon>Bacteria</taxon>
        <taxon>Bacillati</taxon>
        <taxon>Actinomycetota</taxon>
        <taxon>Actinomycetes</taxon>
        <taxon>Pseudonocardiales</taxon>
        <taxon>Pseudonocardiaceae</taxon>
        <taxon>Amycolatopsis</taxon>
        <taxon>Amycolatopsis japonica group</taxon>
    </lineage>
</organism>